<protein>
    <submittedName>
        <fullName evidence="1">Uncharacterized protein</fullName>
    </submittedName>
</protein>
<accession>A0A0D1K8S7</accession>
<dbReference type="OrthoDB" id="9925788at2"/>
<sequence>MDRKQTVVFLSSLIGFVITILLIQFGFIKTILVVFITGIFGLLGLLFDNNRIQLRKLLQDIFNK</sequence>
<dbReference type="RefSeq" id="WP_043710988.1">
    <property type="nucleotide sequence ID" value="NZ_CP012874.1"/>
</dbReference>
<keyword evidence="2" id="KW-1185">Reference proteome</keyword>
<dbReference type="KEGG" id="wcb:AO080_11770"/>
<evidence type="ECO:0000313" key="1">
    <source>
        <dbReference type="EMBL" id="KIU21449.1"/>
    </source>
</evidence>
<reference evidence="1 2" key="1">
    <citation type="journal article" date="2015" name="Microbiology (Mosc.)">
        <title>Genomics of the Weissella cibaria species with an examination of its metabolic traits.</title>
        <authorList>
            <person name="Lynch K.M."/>
            <person name="Lucid A."/>
            <person name="Arendt E.K."/>
            <person name="Sleator R.D."/>
            <person name="Lucey B."/>
            <person name="Coffey A."/>
        </authorList>
    </citation>
    <scope>NUCLEOTIDE SEQUENCE [LARGE SCALE GENOMIC DNA]</scope>
    <source>
        <strain evidence="1 2">MG1</strain>
    </source>
</reference>
<name>A0A0D1K8S7_9LACO</name>
<dbReference type="PATRIC" id="fig|137591.25.peg.719"/>
<dbReference type="EMBL" id="JWHU01000008">
    <property type="protein sequence ID" value="KIU21449.1"/>
    <property type="molecule type" value="Genomic_DNA"/>
</dbReference>
<evidence type="ECO:0000313" key="2">
    <source>
        <dbReference type="Proteomes" id="UP000032287"/>
    </source>
</evidence>
<organism evidence="1 2">
    <name type="scientific">Weissella cibaria</name>
    <dbReference type="NCBI Taxonomy" id="137591"/>
    <lineage>
        <taxon>Bacteria</taxon>
        <taxon>Bacillati</taxon>
        <taxon>Bacillota</taxon>
        <taxon>Bacilli</taxon>
        <taxon>Lactobacillales</taxon>
        <taxon>Lactobacillaceae</taxon>
        <taxon>Weissella</taxon>
    </lineage>
</organism>
<dbReference type="AlphaFoldDB" id="A0A0D1K8S7"/>
<comment type="caution">
    <text evidence="1">The sequence shown here is derived from an EMBL/GenBank/DDBJ whole genome shotgun (WGS) entry which is preliminary data.</text>
</comment>
<proteinExistence type="predicted"/>
<gene>
    <name evidence="1" type="ORF">QX99_00751</name>
</gene>
<dbReference type="Proteomes" id="UP000032287">
    <property type="component" value="Unassembled WGS sequence"/>
</dbReference>
<dbReference type="KEGG" id="wcb:AO080_11925"/>